<dbReference type="AlphaFoldDB" id="G3B1L9"/>
<dbReference type="STRING" id="590646.G3B1L9"/>
<dbReference type="OrthoDB" id="20028at2759"/>
<evidence type="ECO:0000256" key="5">
    <source>
        <dbReference type="ARBA" id="ARBA00022676"/>
    </source>
</evidence>
<protein>
    <recommendedName>
        <fullName evidence="4 14">Dol-P-Man:Man(5)GlcNAc(2)-PP-Dol alpha-1,3-mannosyltransferase</fullName>
        <ecNumber evidence="3 14">2.4.1.258</ecNumber>
    </recommendedName>
    <alternativeName>
        <fullName evidence="14">Dol-P-Man-dependent alpha(1-3)-mannosyltransferase</fullName>
    </alternativeName>
</protein>
<dbReference type="Pfam" id="PF05208">
    <property type="entry name" value="ALG3"/>
    <property type="match status" value="1"/>
</dbReference>
<evidence type="ECO:0000256" key="6">
    <source>
        <dbReference type="ARBA" id="ARBA00022679"/>
    </source>
</evidence>
<evidence type="ECO:0000313" key="16">
    <source>
        <dbReference type="Proteomes" id="UP000000707"/>
    </source>
</evidence>
<evidence type="ECO:0000256" key="9">
    <source>
        <dbReference type="ARBA" id="ARBA00022989"/>
    </source>
</evidence>
<evidence type="ECO:0000256" key="12">
    <source>
        <dbReference type="ARBA" id="ARBA00049506"/>
    </source>
</evidence>
<evidence type="ECO:0000256" key="2">
    <source>
        <dbReference type="ARBA" id="ARBA00004922"/>
    </source>
</evidence>
<evidence type="ECO:0000256" key="14">
    <source>
        <dbReference type="RuleBase" id="RU364047"/>
    </source>
</evidence>
<keyword evidence="9 14" id="KW-1133">Transmembrane helix</keyword>
<dbReference type="GO" id="GO:0005789">
    <property type="term" value="C:endoplasmic reticulum membrane"/>
    <property type="evidence" value="ECO:0007669"/>
    <property type="project" value="UniProtKB-SubCell"/>
</dbReference>
<comment type="catalytic activity">
    <reaction evidence="12 14">
        <text>an alpha-D-Man-(1-&gt;2)-alpha-D-Man-(1-&gt;2)-alpha-D-Man-(1-&gt;3)-[alpha-D-Man-(1-&gt;6)]-beta-D-Man-(1-&gt;4)-beta-D-GlcNAc-(1-&gt;4)-alpha-D-GlcNAc-diphospho-di-trans,poly-cis-dolichol + a di-trans,poly-cis-dolichyl beta-D-mannosyl phosphate = an alpha-D-Man-(1-&gt;2)-alpha-D-Man-(1-&gt;2)-alpha-D-Man-(1-&gt;3)-[alpha-D-Man-(1-&gt;3)-alpha-D-Man-(1-&gt;6)]-beta-D-Man-(1-&gt;4)-beta-D-GlcNAc-(1-&gt;4)-alpha-D-GlcNAc-diphospho-di-trans,poly-cis-dolichol + a di-trans,poly-cis-dolichyl phosphate + H(+)</text>
        <dbReference type="Rhea" id="RHEA:29527"/>
        <dbReference type="Rhea" id="RHEA-COMP:19498"/>
        <dbReference type="Rhea" id="RHEA-COMP:19501"/>
        <dbReference type="Rhea" id="RHEA-COMP:19516"/>
        <dbReference type="Rhea" id="RHEA-COMP:19517"/>
        <dbReference type="ChEBI" id="CHEBI:15378"/>
        <dbReference type="ChEBI" id="CHEBI:57683"/>
        <dbReference type="ChEBI" id="CHEBI:58211"/>
        <dbReference type="ChEBI" id="CHEBI:132515"/>
        <dbReference type="ChEBI" id="CHEBI:132516"/>
        <dbReference type="EC" id="2.4.1.258"/>
    </reaction>
    <physiologicalReaction direction="left-to-right" evidence="12 14">
        <dbReference type="Rhea" id="RHEA:29528"/>
    </physiologicalReaction>
</comment>
<keyword evidence="6 14" id="KW-0808">Transferase</keyword>
<gene>
    <name evidence="15" type="ORF">CANTEDRAFT_104274</name>
</gene>
<dbReference type="PANTHER" id="PTHR12646">
    <property type="entry name" value="NOT56 - RELATED"/>
    <property type="match status" value="1"/>
</dbReference>
<feature type="transmembrane region" description="Helical" evidence="14">
    <location>
        <begin position="431"/>
        <end position="452"/>
    </location>
</feature>
<evidence type="ECO:0000256" key="13">
    <source>
        <dbReference type="ARBA" id="ARBA00093457"/>
    </source>
</evidence>
<dbReference type="eggNOG" id="KOG2762">
    <property type="taxonomic scope" value="Eukaryota"/>
</dbReference>
<evidence type="ECO:0000256" key="1">
    <source>
        <dbReference type="ARBA" id="ARBA00004477"/>
    </source>
</evidence>
<dbReference type="PANTHER" id="PTHR12646:SF0">
    <property type="entry name" value="DOL-P-MAN:MAN(5)GLCNAC(2)-PP-DOL ALPHA-1,3-MANNOSYLTRANSFERASE"/>
    <property type="match status" value="1"/>
</dbReference>
<dbReference type="EC" id="2.4.1.258" evidence="3 14"/>
<feature type="transmembrane region" description="Helical" evidence="14">
    <location>
        <begin position="397"/>
        <end position="416"/>
    </location>
</feature>
<dbReference type="UniPathway" id="UPA00378"/>
<keyword evidence="5 14" id="KW-0328">Glycosyltransferase</keyword>
<evidence type="ECO:0000256" key="8">
    <source>
        <dbReference type="ARBA" id="ARBA00022824"/>
    </source>
</evidence>
<evidence type="ECO:0000256" key="4">
    <source>
        <dbReference type="ARBA" id="ARBA00015561"/>
    </source>
</evidence>
<feature type="transmembrane region" description="Helical" evidence="14">
    <location>
        <begin position="215"/>
        <end position="231"/>
    </location>
</feature>
<evidence type="ECO:0000313" key="15">
    <source>
        <dbReference type="EMBL" id="EGV64479.1"/>
    </source>
</evidence>
<dbReference type="Proteomes" id="UP000000707">
    <property type="component" value="Unassembled WGS sequence"/>
</dbReference>
<feature type="transmembrane region" description="Helical" evidence="14">
    <location>
        <begin position="123"/>
        <end position="148"/>
    </location>
</feature>
<dbReference type="HOGENOM" id="CLU_035382_3_0_1"/>
<keyword evidence="7 14" id="KW-0812">Transmembrane</keyword>
<evidence type="ECO:0000256" key="7">
    <source>
        <dbReference type="ARBA" id="ARBA00022692"/>
    </source>
</evidence>
<comment type="pathway">
    <text evidence="2 14">Protein modification; protein glycosylation.</text>
</comment>
<keyword evidence="10 14" id="KW-0472">Membrane</keyword>
<comment type="function">
    <text evidence="11 14">Dol-P-Man:Man(5)GlcNAc(2)-PP-Dol alpha-1,3-mannosyltransferase that operates in the biosynthetic pathway of dolichol-linked oligosaccharides, the glycan precursors employed in protein asparagine (N)-glycosylation. The assembly of dolichol-linked oligosaccharides begins on the cytosolic side of the endoplasmic reticulum membrane and finishes in its lumen. The sequential addition of sugars to dolichol pyrophosphate produces dolichol-linked oligosaccharides containing fourteen sugars, including two GlcNAcs, nine mannoses and three glucoses. Once assembled, the oligosaccharide is transferred from the lipid to nascent proteins by oligosaccharyltransferases. In the lumen of the endoplasmic reticulum, adds the first dolichyl beta-D-mannosyl phosphate derived mannose in an alpha-1,3 linkage to Man(5)GlcNAc(2)-PP-dolichol to produce Man(6)GlcNAc(2)-PP-dolichol.</text>
</comment>
<evidence type="ECO:0000256" key="11">
    <source>
        <dbReference type="ARBA" id="ARBA00044743"/>
    </source>
</evidence>
<dbReference type="GO" id="GO:0052925">
    <property type="term" value="F:dol-P-Man:Man(5)GlcNAc(2)-PP-Dol alpha-1,3-mannosyltransferase activity"/>
    <property type="evidence" value="ECO:0007669"/>
    <property type="project" value="UniProtKB-EC"/>
</dbReference>
<accession>G3B1L9</accession>
<feature type="transmembrane region" description="Helical" evidence="14">
    <location>
        <begin position="366"/>
        <end position="385"/>
    </location>
</feature>
<comment type="subcellular location">
    <subcellularLocation>
        <location evidence="1 14">Endoplasmic reticulum membrane</location>
        <topology evidence="1 14">Multi-pass membrane protein</topology>
    </subcellularLocation>
</comment>
<name>G3B1L9_CANTC</name>
<keyword evidence="16" id="KW-1185">Reference proteome</keyword>
<feature type="transmembrane region" description="Helical" evidence="14">
    <location>
        <begin position="243"/>
        <end position="262"/>
    </location>
</feature>
<keyword evidence="8 14" id="KW-0256">Endoplasmic reticulum</keyword>
<feature type="transmembrane region" description="Helical" evidence="14">
    <location>
        <begin position="309"/>
        <end position="327"/>
    </location>
</feature>
<feature type="transmembrane region" description="Helical" evidence="14">
    <location>
        <begin position="160"/>
        <end position="181"/>
    </location>
</feature>
<organism evidence="16">
    <name type="scientific">Candida tenuis (strain ATCC 10573 / BCRC 21748 / CBS 615 / JCM 9827 / NBRC 10315 / NRRL Y-1498 / VKM Y-70)</name>
    <name type="common">Yeast</name>
    <name type="synonym">Yamadazyma tenuis</name>
    <dbReference type="NCBI Taxonomy" id="590646"/>
    <lineage>
        <taxon>Eukaryota</taxon>
        <taxon>Fungi</taxon>
        <taxon>Dikarya</taxon>
        <taxon>Ascomycota</taxon>
        <taxon>Saccharomycotina</taxon>
        <taxon>Pichiomycetes</taxon>
        <taxon>Debaryomycetaceae</taxon>
        <taxon>Yamadazyma</taxon>
    </lineage>
</organism>
<proteinExistence type="inferred from homology"/>
<feature type="transmembrane region" description="Helical" evidence="14">
    <location>
        <begin position="187"/>
        <end position="208"/>
    </location>
</feature>
<evidence type="ECO:0000256" key="10">
    <source>
        <dbReference type="ARBA" id="ARBA00023136"/>
    </source>
</evidence>
<comment type="similarity">
    <text evidence="13">Belongs to the glycosyltransferase ALG3 family.</text>
</comment>
<reference evidence="15 16" key="1">
    <citation type="journal article" date="2011" name="Proc. Natl. Acad. Sci. U.S.A.">
        <title>Comparative genomics of xylose-fermenting fungi for enhanced biofuel production.</title>
        <authorList>
            <person name="Wohlbach D.J."/>
            <person name="Kuo A."/>
            <person name="Sato T.K."/>
            <person name="Potts K.M."/>
            <person name="Salamov A.A."/>
            <person name="LaButti K.M."/>
            <person name="Sun H."/>
            <person name="Clum A."/>
            <person name="Pangilinan J.L."/>
            <person name="Lindquist E.A."/>
            <person name="Lucas S."/>
            <person name="Lapidus A."/>
            <person name="Jin M."/>
            <person name="Gunawan C."/>
            <person name="Balan V."/>
            <person name="Dale B.E."/>
            <person name="Jeffries T.W."/>
            <person name="Zinkel R."/>
            <person name="Barry K.W."/>
            <person name="Grigoriev I.V."/>
            <person name="Gasch A.P."/>
        </authorList>
    </citation>
    <scope>NUCLEOTIDE SEQUENCE [LARGE SCALE GENOMIC DNA]</scope>
    <source>
        <strain evidence="16">ATCC 10573 / BCRC 21748 / CBS 615 / JCM 9827 / NBRC 10315 / NRRL Y-1498 / VKM Y-70</strain>
    </source>
</reference>
<dbReference type="InterPro" id="IPR007873">
    <property type="entry name" value="Glycosyltransferase_ALG3"/>
</dbReference>
<evidence type="ECO:0000256" key="3">
    <source>
        <dbReference type="ARBA" id="ARBA00011964"/>
    </source>
</evidence>
<sequence>MPPTEGNRPQELPEFTLKNVLTDIYNAIYGLLFDPDYKRLVGPIIAIVTSIGTKVIIAKVPYTEIDFNTYMQQIEVVNDGELDYSLIKGDTGPAVYPAGFIQVYQFIYWLTNNGTDILTAQTIFSYLFTLSVIMAMFTYTGVRPWVLILSVCSKRLVSIYVLRLFNDGFTTLAMIGVTLVLQQTAYWYATLGPNLTFAATCIAADLFSMAISVKMNALLYLPGFIVVIYFLNGENLLKSLTTLLIIPLVQVSIGWKFLLPLFNDEMAKYLRWTYINQAFKFDRKFLYEWTVNWKFVSEETFLSDEFSNGLLIGHASLLLVFCFTRYLSPKVTGKSVAVLIGDFFKVFASTVSKDNLLLNPDSGPRLVMLILSTSNVIGVLFARSLHYQFLSWYCWQLPFLMSTANPYLTIPFWFAHEYCWNVFPATAESSILLNVVLSLTLMGVWANTSAWFKH</sequence>
<dbReference type="EMBL" id="GL996515">
    <property type="protein sequence ID" value="EGV64479.1"/>
    <property type="molecule type" value="Genomic_DNA"/>
</dbReference>